<evidence type="ECO:0000313" key="2">
    <source>
        <dbReference type="Proteomes" id="UP000221468"/>
    </source>
</evidence>
<proteinExistence type="predicted"/>
<dbReference type="KEGG" id="vg:40076426"/>
<keyword evidence="2" id="KW-1185">Reference proteome</keyword>
<evidence type="ECO:0000313" key="1">
    <source>
        <dbReference type="EMBL" id="AQZ54637.1"/>
    </source>
</evidence>
<reference evidence="1 2" key="1">
    <citation type="journal article" date="2019" name="Genomics">
        <title>Genomic analyses of a novel bacteriophage (VB_PmiS-Isfahan) within Siphoviridae family infecting Proteus mirabilis.</title>
        <authorList>
            <person name="Yazdi M."/>
            <person name="Bouzari M."/>
            <person name="Ghaemi E.A."/>
        </authorList>
    </citation>
    <scope>NUCLEOTIDE SEQUENCE [LARGE SCALE GENOMIC DNA]</scope>
</reference>
<dbReference type="GeneID" id="40076426"/>
<sequence>MNISTLEKLFPKLTIVTEYPWGGLDIEIESLGKFRITKENVLQFDACMLFETEQSKAIFELLKSAD</sequence>
<dbReference type="RefSeq" id="YP_009600620.1">
    <property type="nucleotide sequence ID" value="NC_041925.1"/>
</dbReference>
<dbReference type="Proteomes" id="UP000221468">
    <property type="component" value="Segment"/>
</dbReference>
<accession>A0A1U9ZA91</accession>
<protein>
    <submittedName>
        <fullName evidence="1">Uncharacterized protein</fullName>
    </submittedName>
</protein>
<dbReference type="EMBL" id="KY742649">
    <property type="protein sequence ID" value="AQZ54637.1"/>
    <property type="molecule type" value="Genomic_DNA"/>
</dbReference>
<organism evidence="1 2">
    <name type="scientific">Proteus phage VB_PmiS-Isfahan</name>
    <dbReference type="NCBI Taxonomy" id="1969841"/>
    <lineage>
        <taxon>Viruses</taxon>
        <taxon>Duplodnaviria</taxon>
        <taxon>Heunggongvirae</taxon>
        <taxon>Uroviricota</taxon>
        <taxon>Caudoviricetes</taxon>
        <taxon>Gorganvirus</taxon>
        <taxon>Gorganvirus isfahan</taxon>
    </lineage>
</organism>
<name>A0A1U9ZA91_9CAUD</name>